<feature type="non-terminal residue" evidence="1">
    <location>
        <position position="1"/>
    </location>
</feature>
<dbReference type="EMBL" id="CM024811">
    <property type="protein sequence ID" value="KAG8004816.1"/>
    <property type="molecule type" value="Genomic_DNA"/>
</dbReference>
<evidence type="ECO:0000313" key="1">
    <source>
        <dbReference type="EMBL" id="KAG8004816.1"/>
    </source>
</evidence>
<evidence type="ECO:0000313" key="2">
    <source>
        <dbReference type="Proteomes" id="UP000805704"/>
    </source>
</evidence>
<gene>
    <name evidence="1" type="ORF">GBF38_010619</name>
</gene>
<keyword evidence="2" id="KW-1185">Reference proteome</keyword>
<reference evidence="1" key="1">
    <citation type="submission" date="2020-04" db="EMBL/GenBank/DDBJ databases">
        <title>A chromosome-scale assembly and high-density genetic map of the yellow drum (Nibea albiflora) genome.</title>
        <authorList>
            <person name="Xu D."/>
            <person name="Zhang W."/>
            <person name="Chen R."/>
            <person name="Tan P."/>
            <person name="Wang L."/>
            <person name="Song H."/>
            <person name="Tian L."/>
            <person name="Zhu Q."/>
            <person name="Wang B."/>
        </authorList>
    </citation>
    <scope>NUCLEOTIDE SEQUENCE</scope>
    <source>
        <strain evidence="1">ZJHYS-2018</strain>
    </source>
</reference>
<organism evidence="1 2">
    <name type="scientific">Nibea albiflora</name>
    <name type="common">Yellow drum</name>
    <name type="synonym">Corvina albiflora</name>
    <dbReference type="NCBI Taxonomy" id="240163"/>
    <lineage>
        <taxon>Eukaryota</taxon>
        <taxon>Metazoa</taxon>
        <taxon>Chordata</taxon>
        <taxon>Craniata</taxon>
        <taxon>Vertebrata</taxon>
        <taxon>Euteleostomi</taxon>
        <taxon>Actinopterygii</taxon>
        <taxon>Neopterygii</taxon>
        <taxon>Teleostei</taxon>
        <taxon>Neoteleostei</taxon>
        <taxon>Acanthomorphata</taxon>
        <taxon>Eupercaria</taxon>
        <taxon>Sciaenidae</taxon>
        <taxon>Nibea</taxon>
    </lineage>
</organism>
<name>A0ACB7ESJ4_NIBAL</name>
<proteinExistence type="predicted"/>
<accession>A0ACB7ESJ4</accession>
<comment type="caution">
    <text evidence="1">The sequence shown here is derived from an EMBL/GenBank/DDBJ whole genome shotgun (WGS) entry which is preliminary data.</text>
</comment>
<dbReference type="Proteomes" id="UP000805704">
    <property type="component" value="Chromosome 23"/>
</dbReference>
<sequence>DVWDTLCIAVSSCDGLDSAAFNLAVLFRPRGLTVAPRGQNTQRSLWSPSACFSSEF</sequence>
<protein>
    <submittedName>
        <fullName evidence="1">Uncharacterized protein</fullName>
    </submittedName>
</protein>